<dbReference type="InterPro" id="IPR046821">
    <property type="entry name" value="PDDEXK_11"/>
</dbReference>
<proteinExistence type="predicted"/>
<dbReference type="Pfam" id="PF20472">
    <property type="entry name" value="PDDEXK_11"/>
    <property type="match status" value="1"/>
</dbReference>
<name>A0A170PG76_9CHLR</name>
<dbReference type="KEGG" id="pbf:CFX0092_A1725"/>
<evidence type="ECO:0000259" key="1">
    <source>
        <dbReference type="Pfam" id="PF20472"/>
    </source>
</evidence>
<feature type="domain" description="PD-(D/E)XK nuclease" evidence="1">
    <location>
        <begin position="8"/>
        <end position="106"/>
    </location>
</feature>
<organism evidence="2 3">
    <name type="scientific">Candidatus Promineifilum breve</name>
    <dbReference type="NCBI Taxonomy" id="1806508"/>
    <lineage>
        <taxon>Bacteria</taxon>
        <taxon>Bacillati</taxon>
        <taxon>Chloroflexota</taxon>
        <taxon>Ardenticatenia</taxon>
        <taxon>Candidatus Promineifilales</taxon>
        <taxon>Candidatus Promineifilaceae</taxon>
        <taxon>Candidatus Promineifilum</taxon>
    </lineage>
</organism>
<dbReference type="RefSeq" id="WP_157912999.1">
    <property type="nucleotide sequence ID" value="NZ_LN890655.1"/>
</dbReference>
<dbReference type="Proteomes" id="UP000215027">
    <property type="component" value="Chromosome I"/>
</dbReference>
<protein>
    <recommendedName>
        <fullName evidence="1">PD-(D/E)XK nuclease domain-containing protein</fullName>
    </recommendedName>
</protein>
<evidence type="ECO:0000313" key="3">
    <source>
        <dbReference type="Proteomes" id="UP000215027"/>
    </source>
</evidence>
<reference evidence="2" key="1">
    <citation type="submission" date="2016-01" db="EMBL/GenBank/DDBJ databases">
        <authorList>
            <person name="Mcilroy J.S."/>
            <person name="Karst M S."/>
            <person name="Albertsen M."/>
        </authorList>
    </citation>
    <scope>NUCLEOTIDE SEQUENCE</scope>
    <source>
        <strain evidence="2">Cfx-K</strain>
    </source>
</reference>
<dbReference type="EMBL" id="LN890655">
    <property type="protein sequence ID" value="CUS03603.2"/>
    <property type="molecule type" value="Genomic_DNA"/>
</dbReference>
<sequence>MAGKGTAVKNGNELKRVVVETGESLGLVASTEVKVGRRIWGAVRNIDVVLTDPLTRQRIGLECKYQGSTGSAEEKVQATLEDIRAWPIRGLVVIAGPGFSQNMRGYLISTGSVIDIQDLSDWLRLYFGLP</sequence>
<dbReference type="AlphaFoldDB" id="A0A170PG76"/>
<evidence type="ECO:0000313" key="2">
    <source>
        <dbReference type="EMBL" id="CUS03603.2"/>
    </source>
</evidence>
<dbReference type="OrthoDB" id="5514786at2"/>
<keyword evidence="3" id="KW-1185">Reference proteome</keyword>
<gene>
    <name evidence="2" type="ORF">CFX0092_A1725</name>
</gene>
<accession>A0A170PG76</accession>